<name>L0WCE4_9GAMM</name>
<evidence type="ECO:0000313" key="2">
    <source>
        <dbReference type="Proteomes" id="UP000010164"/>
    </source>
</evidence>
<organism evidence="1 2">
    <name type="scientific">Alcanivorax hongdengensis A-11-3</name>
    <dbReference type="NCBI Taxonomy" id="1177179"/>
    <lineage>
        <taxon>Bacteria</taxon>
        <taxon>Pseudomonadati</taxon>
        <taxon>Pseudomonadota</taxon>
        <taxon>Gammaproteobacteria</taxon>
        <taxon>Oceanospirillales</taxon>
        <taxon>Alcanivoracaceae</taxon>
        <taxon>Alcanivorax</taxon>
    </lineage>
</organism>
<dbReference type="PROSITE" id="PS51257">
    <property type="entry name" value="PROKAR_LIPOPROTEIN"/>
    <property type="match status" value="1"/>
</dbReference>
<dbReference type="Proteomes" id="UP000010164">
    <property type="component" value="Unassembled WGS sequence"/>
</dbReference>
<protein>
    <recommendedName>
        <fullName evidence="3">Lipoprotein</fullName>
    </recommendedName>
</protein>
<reference evidence="1 2" key="1">
    <citation type="journal article" date="2012" name="J. Bacteriol.">
        <title>Genome Sequence of the Alkane-Degrading Bacterium Alcanivorax hongdengensis Type Strain A-11-3.</title>
        <authorList>
            <person name="Lai Q."/>
            <person name="Shao Z."/>
        </authorList>
    </citation>
    <scope>NUCLEOTIDE SEQUENCE [LARGE SCALE GENOMIC DNA]</scope>
    <source>
        <strain evidence="1 2">A-11-3</strain>
    </source>
</reference>
<evidence type="ECO:0008006" key="3">
    <source>
        <dbReference type="Google" id="ProtNLM"/>
    </source>
</evidence>
<sequence>MRFATISDTKPSQFIHCLSISLMGCQLVKSNGWFDLNIKALGERQNCSYLSAMDIPFVGQGISFGNLSQSGDNVSVRKKYSFVILYPGMIDKTIDMVDANVGCYIAWDEYALFLQDRGYCLEPGIRKIRRKHQ</sequence>
<dbReference type="EMBL" id="AMRJ01000009">
    <property type="protein sequence ID" value="EKF74669.1"/>
    <property type="molecule type" value="Genomic_DNA"/>
</dbReference>
<evidence type="ECO:0000313" key="1">
    <source>
        <dbReference type="EMBL" id="EKF74669.1"/>
    </source>
</evidence>
<comment type="caution">
    <text evidence="1">The sequence shown here is derived from an EMBL/GenBank/DDBJ whole genome shotgun (WGS) entry which is preliminary data.</text>
</comment>
<gene>
    <name evidence="1" type="ORF">A11A3_07613</name>
</gene>
<proteinExistence type="predicted"/>
<keyword evidence="2" id="KW-1185">Reference proteome</keyword>
<dbReference type="AlphaFoldDB" id="L0WCE4"/>
<accession>L0WCE4</accession>